<reference evidence="3" key="2">
    <citation type="submission" date="2016-06" db="UniProtKB">
        <authorList>
            <consortium name="WormBaseParasite"/>
        </authorList>
    </citation>
    <scope>IDENTIFICATION</scope>
</reference>
<feature type="chain" id="PRO_5008147408" evidence="1">
    <location>
        <begin position="23"/>
        <end position="268"/>
    </location>
</feature>
<protein>
    <submittedName>
        <fullName evidence="3">Uncharacterized protein</fullName>
    </submittedName>
</protein>
<reference evidence="2" key="1">
    <citation type="submission" date="2014-05" db="EMBL/GenBank/DDBJ databases">
        <title>The genome and life-stage specific transcriptomes of Globodera pallida elucidate key aspects of plant parasitism by a cyst nematode.</title>
        <authorList>
            <person name="Cotton J.A."/>
            <person name="Lilley C.J."/>
            <person name="Jones L.M."/>
            <person name="Kikuchi T."/>
            <person name="Reid A.J."/>
            <person name="Thorpe P."/>
            <person name="Tsai I.J."/>
            <person name="Beasley H."/>
            <person name="Blok V."/>
            <person name="Cock P.J.A."/>
            <person name="Van den Akker S.E."/>
            <person name="Holroyd N."/>
            <person name="Hunt M."/>
            <person name="Mantelin S."/>
            <person name="Naghra H."/>
            <person name="Pain A."/>
            <person name="Palomares-Rius J.E."/>
            <person name="Zarowiecki M."/>
            <person name="Berriman M."/>
            <person name="Jones J.T."/>
            <person name="Urwin P.E."/>
        </authorList>
    </citation>
    <scope>NUCLEOTIDE SEQUENCE [LARGE SCALE GENOMIC DNA]</scope>
    <source>
        <strain evidence="2">Lindley</strain>
    </source>
</reference>
<evidence type="ECO:0000313" key="2">
    <source>
        <dbReference type="Proteomes" id="UP000050741"/>
    </source>
</evidence>
<evidence type="ECO:0000313" key="3">
    <source>
        <dbReference type="WBParaSite" id="GPLIN_001064700"/>
    </source>
</evidence>
<keyword evidence="2" id="KW-1185">Reference proteome</keyword>
<sequence>MLALYILVWIVLLIFSTFESKCDPIKEFTLHSQNSGRFHVVKVIPPGKYRVIIWDHLITRNDLPVGSAVEEAFSCDIDEIFERNYNYKFYLIPLKGSNPINEYANFEDFCAVAQIYFKKNWEPVDSLCRFYKSQYQWLSDPLNWEISDKDNFFLLGSFRFLIDVAKKNESHGTKMSSRDAELLSIFLNFLAESNRKEWLWKGLRLADNRIVPMISEFCQIQCQLLINIDYLIEKLNNLMACVKFCSRWQNVRDKASKLVQLTVVTPDG</sequence>
<name>A0A183CCP6_GLOPA</name>
<dbReference type="WBParaSite" id="GPLIN_001064700">
    <property type="protein sequence ID" value="GPLIN_001064700"/>
    <property type="gene ID" value="GPLIN_001064700"/>
</dbReference>
<keyword evidence="1" id="KW-0732">Signal</keyword>
<dbReference type="Proteomes" id="UP000050741">
    <property type="component" value="Unassembled WGS sequence"/>
</dbReference>
<proteinExistence type="predicted"/>
<organism evidence="2 3">
    <name type="scientific">Globodera pallida</name>
    <name type="common">Potato cyst nematode worm</name>
    <name type="synonym">Heterodera pallida</name>
    <dbReference type="NCBI Taxonomy" id="36090"/>
    <lineage>
        <taxon>Eukaryota</taxon>
        <taxon>Metazoa</taxon>
        <taxon>Ecdysozoa</taxon>
        <taxon>Nematoda</taxon>
        <taxon>Chromadorea</taxon>
        <taxon>Rhabditida</taxon>
        <taxon>Tylenchina</taxon>
        <taxon>Tylenchomorpha</taxon>
        <taxon>Tylenchoidea</taxon>
        <taxon>Heteroderidae</taxon>
        <taxon>Heteroderinae</taxon>
        <taxon>Globodera</taxon>
    </lineage>
</organism>
<dbReference type="AlphaFoldDB" id="A0A183CCP6"/>
<evidence type="ECO:0000256" key="1">
    <source>
        <dbReference type="SAM" id="SignalP"/>
    </source>
</evidence>
<accession>A0A183CCP6</accession>
<feature type="signal peptide" evidence="1">
    <location>
        <begin position="1"/>
        <end position="22"/>
    </location>
</feature>